<dbReference type="InterPro" id="IPR013083">
    <property type="entry name" value="Znf_RING/FYVE/PHD"/>
</dbReference>
<dbReference type="Gene3D" id="3.30.40.10">
    <property type="entry name" value="Zinc/RING finger domain, C3HC4 (zinc finger)"/>
    <property type="match status" value="1"/>
</dbReference>
<evidence type="ECO:0000256" key="4">
    <source>
        <dbReference type="SAM" id="Phobius"/>
    </source>
</evidence>
<feature type="transmembrane region" description="Helical" evidence="4">
    <location>
        <begin position="175"/>
        <end position="194"/>
    </location>
</feature>
<dbReference type="Pfam" id="PF13639">
    <property type="entry name" value="zf-RING_2"/>
    <property type="match status" value="1"/>
</dbReference>
<dbReference type="GO" id="GO:0008270">
    <property type="term" value="F:zinc ion binding"/>
    <property type="evidence" value="ECO:0007669"/>
    <property type="project" value="UniProtKB-KW"/>
</dbReference>
<dbReference type="InterPro" id="IPR001841">
    <property type="entry name" value="Znf_RING"/>
</dbReference>
<dbReference type="SUPFAM" id="SSF57850">
    <property type="entry name" value="RING/U-box"/>
    <property type="match status" value="1"/>
</dbReference>
<accession>A0A914W6C8</accession>
<evidence type="ECO:0000256" key="1">
    <source>
        <dbReference type="ARBA" id="ARBA00022771"/>
    </source>
</evidence>
<dbReference type="PROSITE" id="PS50089">
    <property type="entry name" value="ZF_RING_2"/>
    <property type="match status" value="1"/>
</dbReference>
<dbReference type="GO" id="GO:0005783">
    <property type="term" value="C:endoplasmic reticulum"/>
    <property type="evidence" value="ECO:0007669"/>
    <property type="project" value="TreeGrafter"/>
</dbReference>
<feature type="transmembrane region" description="Helical" evidence="4">
    <location>
        <begin position="266"/>
        <end position="285"/>
    </location>
</feature>
<sequence length="471" mass="53265">MKQRLCHQRDWNTSRLIVALPDSTDSAKARIRMFVYTGQYHVTSITQFVFARTAPNVKSLRDASALSKWLSRATKGDVCLLLVSSLTLPPFFLSALSTKFTGRVHFGITSPDIFDEVAGDEATPSTVGRYWLVTSGGRTEYARRRGITADRANEQINYDGLGSLLRWVSPDLNDAFVVSLVLINLLAVTAVFDLRASPLQALVHLVWTLVKYNCCLLSGWMLLLAVANRQPLVGLGRAGLALLRRLVLGWPGRTLLADAQVLLAPGYSWLTVTLYALFTGALYILRRRFWPQTLEEPEPWSEWFRFNRPMVVLNPGRPAFYRSASPKLSPRLRALLRQLNLSEYSLPGTFSYEFLFDLPVRALRSSEGRRCFRCTCVRALHLRSMASRLRERPCSRCGYSGSETATHLLACSVCLEMYHEGEQQCQLPCGHVYHRDCVFSWLLTDPCQTCPCCRWPAYSPKQAKFPDFFSP</sequence>
<evidence type="ECO:0000313" key="7">
    <source>
        <dbReference type="WBParaSite" id="PSAMB.scaffold3365size18574.g21209.t1"/>
    </source>
</evidence>
<dbReference type="CDD" id="cd16473">
    <property type="entry name" value="RING-H2_RNF103"/>
    <property type="match status" value="1"/>
</dbReference>
<dbReference type="GO" id="GO:0004842">
    <property type="term" value="F:ubiquitin-protein transferase activity"/>
    <property type="evidence" value="ECO:0007669"/>
    <property type="project" value="InterPro"/>
</dbReference>
<dbReference type="Proteomes" id="UP000887566">
    <property type="component" value="Unplaced"/>
</dbReference>
<dbReference type="InterPro" id="IPR042494">
    <property type="entry name" value="RNF103"/>
</dbReference>
<keyword evidence="4" id="KW-0812">Transmembrane</keyword>
<feature type="domain" description="RING-type" evidence="5">
    <location>
        <begin position="411"/>
        <end position="454"/>
    </location>
</feature>
<keyword evidence="2" id="KW-0862">Zinc</keyword>
<keyword evidence="1 3" id="KW-0863">Zinc-finger</keyword>
<proteinExistence type="predicted"/>
<keyword evidence="1 3" id="KW-0479">Metal-binding</keyword>
<organism evidence="6 7">
    <name type="scientific">Plectus sambesii</name>
    <dbReference type="NCBI Taxonomy" id="2011161"/>
    <lineage>
        <taxon>Eukaryota</taxon>
        <taxon>Metazoa</taxon>
        <taxon>Ecdysozoa</taxon>
        <taxon>Nematoda</taxon>
        <taxon>Chromadorea</taxon>
        <taxon>Plectida</taxon>
        <taxon>Plectina</taxon>
        <taxon>Plectoidea</taxon>
        <taxon>Plectidae</taxon>
        <taxon>Plectus</taxon>
    </lineage>
</organism>
<keyword evidence="6" id="KW-1185">Reference proteome</keyword>
<dbReference type="WBParaSite" id="PSAMB.scaffold3365size18574.g21209.t1">
    <property type="protein sequence ID" value="PSAMB.scaffold3365size18574.g21209.t1"/>
    <property type="gene ID" value="PSAMB.scaffold3365size18574.g21209"/>
</dbReference>
<protein>
    <submittedName>
        <fullName evidence="7">RING-type domain-containing protein</fullName>
    </submittedName>
</protein>
<keyword evidence="4" id="KW-1133">Transmembrane helix</keyword>
<feature type="transmembrane region" description="Helical" evidence="4">
    <location>
        <begin position="78"/>
        <end position="96"/>
    </location>
</feature>
<dbReference type="AlphaFoldDB" id="A0A914W6C8"/>
<name>A0A914W6C8_9BILA</name>
<keyword evidence="4" id="KW-0472">Membrane</keyword>
<evidence type="ECO:0000256" key="3">
    <source>
        <dbReference type="PROSITE-ProRule" id="PRU00175"/>
    </source>
</evidence>
<feature type="transmembrane region" description="Helical" evidence="4">
    <location>
        <begin position="206"/>
        <end position="227"/>
    </location>
</feature>
<dbReference type="PANTHER" id="PTHR15302:SF0">
    <property type="entry name" value="E3 UBIQUITIN-PROTEIN LIGASE RNF103"/>
    <property type="match status" value="1"/>
</dbReference>
<evidence type="ECO:0000313" key="6">
    <source>
        <dbReference type="Proteomes" id="UP000887566"/>
    </source>
</evidence>
<reference evidence="7" key="1">
    <citation type="submission" date="2022-11" db="UniProtKB">
        <authorList>
            <consortium name="WormBaseParasite"/>
        </authorList>
    </citation>
    <scope>IDENTIFICATION</scope>
</reference>
<dbReference type="GO" id="GO:0016567">
    <property type="term" value="P:protein ubiquitination"/>
    <property type="evidence" value="ECO:0007669"/>
    <property type="project" value="InterPro"/>
</dbReference>
<dbReference type="GO" id="GO:0036503">
    <property type="term" value="P:ERAD pathway"/>
    <property type="evidence" value="ECO:0007669"/>
    <property type="project" value="TreeGrafter"/>
</dbReference>
<evidence type="ECO:0000256" key="2">
    <source>
        <dbReference type="ARBA" id="ARBA00022833"/>
    </source>
</evidence>
<dbReference type="PANTHER" id="PTHR15302">
    <property type="entry name" value="E3 UBIQUITIN-PROTEIN LIGASE RNF103"/>
    <property type="match status" value="1"/>
</dbReference>
<evidence type="ECO:0000259" key="5">
    <source>
        <dbReference type="PROSITE" id="PS50089"/>
    </source>
</evidence>